<evidence type="ECO:0000313" key="1">
    <source>
        <dbReference type="EMBL" id="MFD1747443.1"/>
    </source>
</evidence>
<dbReference type="RefSeq" id="WP_377404736.1">
    <property type="nucleotide sequence ID" value="NZ_JBHUEQ010000039.1"/>
</dbReference>
<protein>
    <submittedName>
        <fullName evidence="1">HNH endonuclease</fullName>
    </submittedName>
</protein>
<dbReference type="GO" id="GO:0004519">
    <property type="term" value="F:endonuclease activity"/>
    <property type="evidence" value="ECO:0007669"/>
    <property type="project" value="UniProtKB-KW"/>
</dbReference>
<keyword evidence="1" id="KW-0540">Nuclease</keyword>
<dbReference type="EMBL" id="JBHUEQ010000039">
    <property type="protein sequence ID" value="MFD1747443.1"/>
    <property type="molecule type" value="Genomic_DNA"/>
</dbReference>
<keyword evidence="1" id="KW-0255">Endonuclease</keyword>
<organism evidence="1 2">
    <name type="scientific">Rhizobium helianthi</name>
    <dbReference type="NCBI Taxonomy" id="1132695"/>
    <lineage>
        <taxon>Bacteria</taxon>
        <taxon>Pseudomonadati</taxon>
        <taxon>Pseudomonadota</taxon>
        <taxon>Alphaproteobacteria</taxon>
        <taxon>Hyphomicrobiales</taxon>
        <taxon>Rhizobiaceae</taxon>
        <taxon>Rhizobium/Agrobacterium group</taxon>
        <taxon>Rhizobium</taxon>
    </lineage>
</organism>
<keyword evidence="1" id="KW-0378">Hydrolase</keyword>
<dbReference type="Proteomes" id="UP001597322">
    <property type="component" value="Unassembled WGS sequence"/>
</dbReference>
<reference evidence="2" key="1">
    <citation type="journal article" date="2019" name="Int. J. Syst. Evol. Microbiol.">
        <title>The Global Catalogue of Microorganisms (GCM) 10K type strain sequencing project: providing services to taxonomists for standard genome sequencing and annotation.</title>
        <authorList>
            <consortium name="The Broad Institute Genomics Platform"/>
            <consortium name="The Broad Institute Genome Sequencing Center for Infectious Disease"/>
            <person name="Wu L."/>
            <person name="Ma J."/>
        </authorList>
    </citation>
    <scope>NUCLEOTIDE SEQUENCE [LARGE SCALE GENOMIC DNA]</scope>
    <source>
        <strain evidence="2">CG52</strain>
    </source>
</reference>
<gene>
    <name evidence="1" type="ORF">ACFSE1_18395</name>
</gene>
<keyword evidence="2" id="KW-1185">Reference proteome</keyword>
<proteinExistence type="predicted"/>
<sequence>MTGTAHWMFDHGLLPVDEDHSLLIAGGGVPDTITRLMNPERGLLVPSRPDERPHSQFLRYHQETVFKG</sequence>
<accession>A0ABW4M7R3</accession>
<comment type="caution">
    <text evidence="1">The sequence shown here is derived from an EMBL/GenBank/DDBJ whole genome shotgun (WGS) entry which is preliminary data.</text>
</comment>
<evidence type="ECO:0000313" key="2">
    <source>
        <dbReference type="Proteomes" id="UP001597322"/>
    </source>
</evidence>
<name>A0ABW4M7R3_9HYPH</name>